<reference evidence="2" key="1">
    <citation type="journal article" date="2013" name="Ind. Biotechnol.">
        <title>Comparative genomics analysis of Trichoderma reesei strains.</title>
        <authorList>
            <person name="Koike H."/>
            <person name="Aerts A."/>
            <person name="LaButti K."/>
            <person name="Grigoriev I.V."/>
            <person name="Baker S.E."/>
        </authorList>
    </citation>
    <scope>NUCLEOTIDE SEQUENCE [LARGE SCALE GENOMIC DNA]</scope>
    <source>
        <strain evidence="2">ATCC 56765 / BCRC 32924 / NRRL 11460 / Rut C-30</strain>
    </source>
</reference>
<dbReference type="EMBL" id="KI911146">
    <property type="protein sequence ID" value="ETS02132.1"/>
    <property type="molecule type" value="Genomic_DNA"/>
</dbReference>
<evidence type="ECO:0000313" key="1">
    <source>
        <dbReference type="EMBL" id="ETS02132.1"/>
    </source>
</evidence>
<evidence type="ECO:0000313" key="2">
    <source>
        <dbReference type="Proteomes" id="UP000024376"/>
    </source>
</evidence>
<organism evidence="1 2">
    <name type="scientific">Hypocrea jecorina (strain ATCC 56765 / BCRC 32924 / NRRL 11460 / Rut C-30)</name>
    <name type="common">Trichoderma reesei</name>
    <dbReference type="NCBI Taxonomy" id="1344414"/>
    <lineage>
        <taxon>Eukaryota</taxon>
        <taxon>Fungi</taxon>
        <taxon>Dikarya</taxon>
        <taxon>Ascomycota</taxon>
        <taxon>Pezizomycotina</taxon>
        <taxon>Sordariomycetes</taxon>
        <taxon>Hypocreomycetidae</taxon>
        <taxon>Hypocreales</taxon>
        <taxon>Hypocreaceae</taxon>
        <taxon>Trichoderma</taxon>
    </lineage>
</organism>
<proteinExistence type="predicted"/>
<sequence length="105" mass="11496">MAAARVERSEKKRKKCVQLVVKIGTRIAQALRVRGSAVPALTRRRPRLVASFSQGEVIYAAVVGDGSPCLDGSIDNDGVDWCKRTNSSCRILFVEPRRRGATLAK</sequence>
<dbReference type="KEGG" id="trr:M419DRAFT_129920"/>
<dbReference type="HOGENOM" id="CLU_2238556_0_0_1"/>
<name>A0A024SD53_HYPJR</name>
<protein>
    <submittedName>
        <fullName evidence="1">Uncharacterized protein</fullName>
    </submittedName>
</protein>
<gene>
    <name evidence="1" type="ORF">M419DRAFT_129920</name>
</gene>
<dbReference type="Proteomes" id="UP000024376">
    <property type="component" value="Unassembled WGS sequence"/>
</dbReference>
<accession>A0A024SD53</accession>
<dbReference type="AlphaFoldDB" id="A0A024SD53"/>